<keyword evidence="4" id="KW-0812">Transmembrane</keyword>
<feature type="transmembrane region" description="Helical" evidence="4">
    <location>
        <begin position="285"/>
        <end position="307"/>
    </location>
</feature>
<dbReference type="PANTHER" id="PTHR43630">
    <property type="entry name" value="POLY-BETA-1,6-N-ACETYL-D-GLUCOSAMINE SYNTHASE"/>
    <property type="match status" value="1"/>
</dbReference>
<keyword evidence="4" id="KW-1133">Transmembrane helix</keyword>
<accession>A0AAE3IQZ5</accession>
<dbReference type="PANTHER" id="PTHR43630:SF1">
    <property type="entry name" value="POLY-BETA-1,6-N-ACETYL-D-GLUCOSAMINE SYNTHASE"/>
    <property type="match status" value="1"/>
</dbReference>
<keyword evidence="3" id="KW-0808">Transferase</keyword>
<evidence type="ECO:0000313" key="5">
    <source>
        <dbReference type="EMBL" id="MCU7694187.1"/>
    </source>
</evidence>
<organism evidence="5 6">
    <name type="scientific">Haoranjiania flava</name>
    <dbReference type="NCBI Taxonomy" id="1856322"/>
    <lineage>
        <taxon>Bacteria</taxon>
        <taxon>Pseudomonadati</taxon>
        <taxon>Bacteroidota</taxon>
        <taxon>Chitinophagia</taxon>
        <taxon>Chitinophagales</taxon>
        <taxon>Chitinophagaceae</taxon>
        <taxon>Haoranjiania</taxon>
    </lineage>
</organism>
<evidence type="ECO:0000256" key="3">
    <source>
        <dbReference type="ARBA" id="ARBA00022679"/>
    </source>
</evidence>
<evidence type="ECO:0000313" key="6">
    <source>
        <dbReference type="Proteomes" id="UP001209317"/>
    </source>
</evidence>
<dbReference type="AlphaFoldDB" id="A0AAE3IQZ5"/>
<keyword evidence="4" id="KW-0472">Membrane</keyword>
<gene>
    <name evidence="5" type="ORF">OD355_06630</name>
</gene>
<dbReference type="Gene3D" id="3.90.550.10">
    <property type="entry name" value="Spore Coat Polysaccharide Biosynthesis Protein SpsA, Chain A"/>
    <property type="match status" value="1"/>
</dbReference>
<dbReference type="Pfam" id="PF13641">
    <property type="entry name" value="Glyco_tranf_2_3"/>
    <property type="match status" value="1"/>
</dbReference>
<protein>
    <submittedName>
        <fullName evidence="5">Glycosyltransferase family 2 protein</fullName>
    </submittedName>
</protein>
<comment type="similarity">
    <text evidence="1">Belongs to the glycosyltransferase 2 family.</text>
</comment>
<dbReference type="GO" id="GO:0016757">
    <property type="term" value="F:glycosyltransferase activity"/>
    <property type="evidence" value="ECO:0007669"/>
    <property type="project" value="UniProtKB-KW"/>
</dbReference>
<dbReference type="InterPro" id="IPR029044">
    <property type="entry name" value="Nucleotide-diphossugar_trans"/>
</dbReference>
<evidence type="ECO:0000256" key="2">
    <source>
        <dbReference type="ARBA" id="ARBA00022676"/>
    </source>
</evidence>
<reference evidence="5" key="1">
    <citation type="submission" date="2022-10" db="EMBL/GenBank/DDBJ databases">
        <authorList>
            <person name="Kim H.S."/>
            <person name="Kim J.-S."/>
            <person name="Suh M.K."/>
            <person name="Eom M.K."/>
            <person name="Lee J.-S."/>
        </authorList>
    </citation>
    <scope>NUCLEOTIDE SEQUENCE</scope>
    <source>
        <strain evidence="5">LIP-5</strain>
    </source>
</reference>
<evidence type="ECO:0000256" key="1">
    <source>
        <dbReference type="ARBA" id="ARBA00006739"/>
    </source>
</evidence>
<dbReference type="Proteomes" id="UP001209317">
    <property type="component" value="Unassembled WGS sequence"/>
</dbReference>
<feature type="transmembrane region" description="Helical" evidence="4">
    <location>
        <begin position="6"/>
        <end position="24"/>
    </location>
</feature>
<dbReference type="RefSeq" id="WP_263037673.1">
    <property type="nucleotide sequence ID" value="NZ_JAOTPL010000007.1"/>
</dbReference>
<dbReference type="EMBL" id="JAOTPL010000007">
    <property type="protein sequence ID" value="MCU7694187.1"/>
    <property type="molecule type" value="Genomic_DNA"/>
</dbReference>
<dbReference type="SUPFAM" id="SSF53448">
    <property type="entry name" value="Nucleotide-diphospho-sugar transferases"/>
    <property type="match status" value="1"/>
</dbReference>
<proteinExistence type="inferred from homology"/>
<comment type="caution">
    <text evidence="5">The sequence shown here is derived from an EMBL/GenBank/DDBJ whole genome shotgun (WGS) entry which is preliminary data.</text>
</comment>
<name>A0AAE3IQZ5_9BACT</name>
<keyword evidence="2" id="KW-0328">Glycosyltransferase</keyword>
<feature type="transmembrane region" description="Helical" evidence="4">
    <location>
        <begin position="313"/>
        <end position="339"/>
    </location>
</feature>
<sequence length="384" mass="44362">MIIFLIAIQVLVSIPLWFPVVLKLRALFIKKKEPDTDGSFLSDFGIIITAYKQLDLIEDVVYSVLQSTYSNYMIYVVADACEQRITFDSERVVMLYPDTILAGNTRSHFYAVNRFVRAHNIITIIDSDNLVDKNYLEQMHIKFQQGYKAIQGVRTARNLNSFYACLDETGDMYYRFIDRKLLFESGSSASLAGSGMSFTTALYKECLENVDISGAGFDKVLQYELLCRDYTIAFAENAVVYDGKTTKSDQLVKQRARWINTWLKYWVLALKLLDRSARNLSWNQFAFSIMLLRPPLFVLFFIVFVSILSDIIFLPYFLIFWLAVVLVFMIVFFTALSYFKSGKIIYLSLLRMPRFIWWQVVAACKAKSANKLSVATEHKSSDYK</sequence>
<keyword evidence="6" id="KW-1185">Reference proteome</keyword>
<evidence type="ECO:0000256" key="4">
    <source>
        <dbReference type="SAM" id="Phobius"/>
    </source>
</evidence>